<evidence type="ECO:0000313" key="3">
    <source>
        <dbReference type="Proteomes" id="UP001233172"/>
    </source>
</evidence>
<dbReference type="Gene3D" id="1.20.1070.10">
    <property type="entry name" value="Rhodopsin 7-helix transmembrane proteins"/>
    <property type="match status" value="1"/>
</dbReference>
<gene>
    <name evidence="2" type="ORF">Bpfe_002808</name>
</gene>
<feature type="transmembrane region" description="Helical" evidence="1">
    <location>
        <begin position="99"/>
        <end position="121"/>
    </location>
</feature>
<reference evidence="2" key="1">
    <citation type="journal article" date="2023" name="PLoS Negl. Trop. Dis.">
        <title>A genome sequence for Biomphalaria pfeifferi, the major vector snail for the human-infecting parasite Schistosoma mansoni.</title>
        <authorList>
            <person name="Bu L."/>
            <person name="Lu L."/>
            <person name="Laidemitt M.R."/>
            <person name="Zhang S.M."/>
            <person name="Mutuku M."/>
            <person name="Mkoji G."/>
            <person name="Steinauer M."/>
            <person name="Loker E.S."/>
        </authorList>
    </citation>
    <scope>NUCLEOTIDE SEQUENCE</scope>
    <source>
        <strain evidence="2">KasaAsao</strain>
    </source>
</reference>
<keyword evidence="1" id="KW-0472">Membrane</keyword>
<proteinExistence type="predicted"/>
<keyword evidence="3" id="KW-1185">Reference proteome</keyword>
<dbReference type="EMBL" id="JASAOG010000006">
    <property type="protein sequence ID" value="KAK0067967.1"/>
    <property type="molecule type" value="Genomic_DNA"/>
</dbReference>
<organism evidence="2 3">
    <name type="scientific">Biomphalaria pfeifferi</name>
    <name type="common">Bloodfluke planorb</name>
    <name type="synonym">Freshwater snail</name>
    <dbReference type="NCBI Taxonomy" id="112525"/>
    <lineage>
        <taxon>Eukaryota</taxon>
        <taxon>Metazoa</taxon>
        <taxon>Spiralia</taxon>
        <taxon>Lophotrochozoa</taxon>
        <taxon>Mollusca</taxon>
        <taxon>Gastropoda</taxon>
        <taxon>Heterobranchia</taxon>
        <taxon>Euthyneura</taxon>
        <taxon>Panpulmonata</taxon>
        <taxon>Hygrophila</taxon>
        <taxon>Lymnaeoidea</taxon>
        <taxon>Planorbidae</taxon>
        <taxon>Biomphalaria</taxon>
    </lineage>
</organism>
<protein>
    <submittedName>
        <fullName evidence="2">Platelet-activating factor receptor</fullName>
    </submittedName>
</protein>
<sequence>MSSGNATILASRLIDSKILDLFSTFNLLVVSELISIFGIAANVLNIRAFFKLGFQESVDITLTALSVSDLGALITIQLANVMVNPSCLVADIPFVPIDFLTLVLFYPHSYFIKVSGFIASFERCLSVMLPLKVKTILTWRTSLVVSMSVFMITVFNLLSPYYFSYLGWT</sequence>
<name>A0AAD8FK61_BIOPF</name>
<feature type="transmembrane region" description="Helical" evidence="1">
    <location>
        <begin position="142"/>
        <end position="163"/>
    </location>
</feature>
<accession>A0AAD8FK61</accession>
<evidence type="ECO:0000256" key="1">
    <source>
        <dbReference type="SAM" id="Phobius"/>
    </source>
</evidence>
<keyword evidence="1" id="KW-1133">Transmembrane helix</keyword>
<evidence type="ECO:0000313" key="2">
    <source>
        <dbReference type="EMBL" id="KAK0067967.1"/>
    </source>
</evidence>
<reference evidence="2" key="2">
    <citation type="submission" date="2023-04" db="EMBL/GenBank/DDBJ databases">
        <authorList>
            <person name="Bu L."/>
            <person name="Lu L."/>
            <person name="Laidemitt M.R."/>
            <person name="Zhang S.M."/>
            <person name="Mutuku M."/>
            <person name="Mkoji G."/>
            <person name="Steinauer M."/>
            <person name="Loker E.S."/>
        </authorList>
    </citation>
    <scope>NUCLEOTIDE SEQUENCE</scope>
    <source>
        <strain evidence="2">KasaAsao</strain>
        <tissue evidence="2">Whole Snail</tissue>
    </source>
</reference>
<dbReference type="AlphaFoldDB" id="A0AAD8FK61"/>
<comment type="caution">
    <text evidence="2">The sequence shown here is derived from an EMBL/GenBank/DDBJ whole genome shotgun (WGS) entry which is preliminary data.</text>
</comment>
<feature type="transmembrane region" description="Helical" evidence="1">
    <location>
        <begin position="25"/>
        <end position="46"/>
    </location>
</feature>
<keyword evidence="1" id="KW-0812">Transmembrane</keyword>
<keyword evidence="2" id="KW-0675">Receptor</keyword>
<dbReference type="Proteomes" id="UP001233172">
    <property type="component" value="Unassembled WGS sequence"/>
</dbReference>